<name>A0A841ES70_9BACT</name>
<comment type="caution">
    <text evidence="10">The sequence shown here is derived from an EMBL/GenBank/DDBJ whole genome shotgun (WGS) entry which is preliminary data.</text>
</comment>
<dbReference type="InterPro" id="IPR003834">
    <property type="entry name" value="Cyt_c_assmbl_TM_dom"/>
</dbReference>
<keyword evidence="7" id="KW-0732">Signal</keyword>
<dbReference type="GO" id="GO:0016020">
    <property type="term" value="C:membrane"/>
    <property type="evidence" value="ECO:0007669"/>
    <property type="project" value="UniProtKB-SubCell"/>
</dbReference>
<evidence type="ECO:0000256" key="4">
    <source>
        <dbReference type="ARBA" id="ARBA00022989"/>
    </source>
</evidence>
<dbReference type="InterPro" id="IPR028250">
    <property type="entry name" value="DsbDN"/>
</dbReference>
<evidence type="ECO:0000256" key="3">
    <source>
        <dbReference type="ARBA" id="ARBA00022748"/>
    </source>
</evidence>
<sequence>MKKLFFSLFILLVCSVTISAQKVTPAKWSWALSKANPIVGETVDIVFTVNIQDDWYLYSSDFSEDLGPTVTTIKLKSNDTYEAVGGLKAINPSKKFDKEIWNGEYTYFKHKATFRQSVKVLKEKFLIEGAYDSQSCSDVSGQCVPVKGTFSLVGAEKKNSNEIEEKVVKPTETTVVSPVINKDTVLAKTDSVTQTDKLTSAKTEAPIETTVEETPVAQESLFTFFWVAFGAGLLALLTPCVYPLIPMTVSFFTKQKGGRKLAFLYGFSIVAIYVLFGTLIAALAGPGFANWLSTHWIPNMLFFVIFVFFGISFLGWFEIVLPSNFVNKIDAQSDRGGIIGVFFMAFTLVLVSFSCTGPVAGSILIASAQGEIIKPIIGMLGFSLAFAIPFTLFAIFPQWLKNLPKSGGWMNSVKVILGFLELALALKFLSTADQVYHWGILDREVYLALWIVIFALIGFYLLGKIQLPHDDKTDKVSVPKMLMAILVFAFVVYMIPGMFGAPLKALAGWLPPLTTQDFVSSGSSVKSEGDANFPKPKYSEFLTLPHGLQGFFDYEEAVAYSKKVNKPIFIDFTGHGCVNCRKMEENVWSDPAVLKRLKEDYVVVALYVDDKTELPKEKWYTSKDDGQEKTSMGDQNLDFQIVRFNGNAQPYYCLVNPNDEKGTLAAPKAFDSNVETFVKFLDEGKAKYAEKQ</sequence>
<protein>
    <submittedName>
        <fullName evidence="10">Thiol:disulfide interchange protein DsbD</fullName>
        <ecNumber evidence="10">1.8.1.8</ecNumber>
    </submittedName>
</protein>
<dbReference type="GO" id="GO:0017004">
    <property type="term" value="P:cytochrome complex assembly"/>
    <property type="evidence" value="ECO:0007669"/>
    <property type="project" value="UniProtKB-KW"/>
</dbReference>
<feature type="chain" id="PRO_5032996945" evidence="7">
    <location>
        <begin position="20"/>
        <end position="692"/>
    </location>
</feature>
<accession>A0A841ES70</accession>
<feature type="transmembrane region" description="Helical" evidence="6">
    <location>
        <begin position="296"/>
        <end position="317"/>
    </location>
</feature>
<dbReference type="Pfam" id="PF13899">
    <property type="entry name" value="Thioredoxin_7"/>
    <property type="match status" value="1"/>
</dbReference>
<dbReference type="RefSeq" id="WP_184135128.1">
    <property type="nucleotide sequence ID" value="NZ_JACHKT010000021.1"/>
</dbReference>
<feature type="transmembrane region" description="Helical" evidence="6">
    <location>
        <begin position="372"/>
        <end position="396"/>
    </location>
</feature>
<keyword evidence="2 6" id="KW-0812">Transmembrane</keyword>
<gene>
    <name evidence="10" type="ORF">HNP25_002902</name>
</gene>
<dbReference type="Pfam" id="PF11412">
    <property type="entry name" value="DsbD_N"/>
    <property type="match status" value="1"/>
</dbReference>
<feature type="transmembrane region" description="Helical" evidence="6">
    <location>
        <begin position="482"/>
        <end position="503"/>
    </location>
</feature>
<proteinExistence type="predicted"/>
<keyword evidence="10" id="KW-0560">Oxidoreductase</keyword>
<dbReference type="SUPFAM" id="SSF52833">
    <property type="entry name" value="Thioredoxin-like"/>
    <property type="match status" value="1"/>
</dbReference>
<evidence type="ECO:0000259" key="8">
    <source>
        <dbReference type="Pfam" id="PF02683"/>
    </source>
</evidence>
<keyword evidence="3" id="KW-0201">Cytochrome c-type biogenesis</keyword>
<feature type="transmembrane region" description="Helical" evidence="6">
    <location>
        <begin position="408"/>
        <end position="425"/>
    </location>
</feature>
<dbReference type="AlphaFoldDB" id="A0A841ES70"/>
<dbReference type="EC" id="1.8.1.8" evidence="10"/>
<feature type="signal peptide" evidence="7">
    <location>
        <begin position="1"/>
        <end position="19"/>
    </location>
</feature>
<evidence type="ECO:0000256" key="1">
    <source>
        <dbReference type="ARBA" id="ARBA00004141"/>
    </source>
</evidence>
<organism evidence="10 11">
    <name type="scientific">Arcicella rosea</name>
    <dbReference type="NCBI Taxonomy" id="502909"/>
    <lineage>
        <taxon>Bacteria</taxon>
        <taxon>Pseudomonadati</taxon>
        <taxon>Bacteroidota</taxon>
        <taxon>Cytophagia</taxon>
        <taxon>Cytophagales</taxon>
        <taxon>Flectobacillaceae</taxon>
        <taxon>Arcicella</taxon>
    </lineage>
</organism>
<dbReference type="GO" id="GO:0047134">
    <property type="term" value="F:protein-disulfide reductase [NAD(P)H] activity"/>
    <property type="evidence" value="ECO:0007669"/>
    <property type="project" value="UniProtKB-EC"/>
</dbReference>
<keyword evidence="4 6" id="KW-1133">Transmembrane helix</keyword>
<feature type="transmembrane region" description="Helical" evidence="6">
    <location>
        <begin position="262"/>
        <end position="284"/>
    </location>
</feature>
<dbReference type="Pfam" id="PF02683">
    <property type="entry name" value="DsbD_TM"/>
    <property type="match status" value="1"/>
</dbReference>
<dbReference type="Gene3D" id="3.40.30.10">
    <property type="entry name" value="Glutaredoxin"/>
    <property type="match status" value="1"/>
</dbReference>
<keyword evidence="5 6" id="KW-0472">Membrane</keyword>
<feature type="transmembrane region" description="Helical" evidence="6">
    <location>
        <begin position="221"/>
        <end position="242"/>
    </location>
</feature>
<evidence type="ECO:0000259" key="9">
    <source>
        <dbReference type="Pfam" id="PF11412"/>
    </source>
</evidence>
<evidence type="ECO:0000313" key="10">
    <source>
        <dbReference type="EMBL" id="MBB6004239.1"/>
    </source>
</evidence>
<dbReference type="PANTHER" id="PTHR32234:SF0">
    <property type="entry name" value="THIOL:DISULFIDE INTERCHANGE PROTEIN DSBD"/>
    <property type="match status" value="1"/>
</dbReference>
<feature type="transmembrane region" description="Helical" evidence="6">
    <location>
        <begin position="338"/>
        <end position="366"/>
    </location>
</feature>
<evidence type="ECO:0000313" key="11">
    <source>
        <dbReference type="Proteomes" id="UP000524404"/>
    </source>
</evidence>
<evidence type="ECO:0000256" key="6">
    <source>
        <dbReference type="SAM" id="Phobius"/>
    </source>
</evidence>
<dbReference type="GO" id="GO:0045454">
    <property type="term" value="P:cell redox homeostasis"/>
    <property type="evidence" value="ECO:0007669"/>
    <property type="project" value="TreeGrafter"/>
</dbReference>
<dbReference type="Proteomes" id="UP000524404">
    <property type="component" value="Unassembled WGS sequence"/>
</dbReference>
<dbReference type="InterPro" id="IPR036249">
    <property type="entry name" value="Thioredoxin-like_sf"/>
</dbReference>
<feature type="domain" description="Cytochrome C biogenesis protein transmembrane" evidence="8">
    <location>
        <begin position="225"/>
        <end position="430"/>
    </location>
</feature>
<keyword evidence="11" id="KW-1185">Reference proteome</keyword>
<evidence type="ECO:0000256" key="7">
    <source>
        <dbReference type="SAM" id="SignalP"/>
    </source>
</evidence>
<dbReference type="EMBL" id="JACHKT010000021">
    <property type="protein sequence ID" value="MBB6004239.1"/>
    <property type="molecule type" value="Genomic_DNA"/>
</dbReference>
<dbReference type="PANTHER" id="PTHR32234">
    <property type="entry name" value="THIOL:DISULFIDE INTERCHANGE PROTEIN DSBD"/>
    <property type="match status" value="1"/>
</dbReference>
<feature type="domain" description="Thiol:disulfide interchange protein DsbD N-terminal" evidence="9">
    <location>
        <begin position="39"/>
        <end position="152"/>
    </location>
</feature>
<feature type="transmembrane region" description="Helical" evidence="6">
    <location>
        <begin position="445"/>
        <end position="462"/>
    </location>
</feature>
<evidence type="ECO:0000256" key="2">
    <source>
        <dbReference type="ARBA" id="ARBA00022692"/>
    </source>
</evidence>
<comment type="subcellular location">
    <subcellularLocation>
        <location evidence="1">Membrane</location>
        <topology evidence="1">Multi-pass membrane protein</topology>
    </subcellularLocation>
</comment>
<evidence type="ECO:0000256" key="5">
    <source>
        <dbReference type="ARBA" id="ARBA00023136"/>
    </source>
</evidence>
<reference evidence="10 11" key="1">
    <citation type="submission" date="2020-08" db="EMBL/GenBank/DDBJ databases">
        <title>Functional genomics of gut bacteria from endangered species of beetles.</title>
        <authorList>
            <person name="Carlos-Shanley C."/>
        </authorList>
    </citation>
    <scope>NUCLEOTIDE SEQUENCE [LARGE SCALE GENOMIC DNA]</scope>
    <source>
        <strain evidence="10 11">S00070</strain>
    </source>
</reference>